<dbReference type="AlphaFoldDB" id="M4BH23"/>
<organism evidence="1 2">
    <name type="scientific">Hyaloperonospora arabidopsidis (strain Emoy2)</name>
    <name type="common">Downy mildew agent</name>
    <name type="synonym">Peronospora arabidopsidis</name>
    <dbReference type="NCBI Taxonomy" id="559515"/>
    <lineage>
        <taxon>Eukaryota</taxon>
        <taxon>Sar</taxon>
        <taxon>Stramenopiles</taxon>
        <taxon>Oomycota</taxon>
        <taxon>Peronosporomycetes</taxon>
        <taxon>Peronosporales</taxon>
        <taxon>Peronosporaceae</taxon>
        <taxon>Hyaloperonospora</taxon>
    </lineage>
</organism>
<dbReference type="Proteomes" id="UP000011713">
    <property type="component" value="Unassembled WGS sequence"/>
</dbReference>
<dbReference type="EMBL" id="JH598254">
    <property type="status" value="NOT_ANNOTATED_CDS"/>
    <property type="molecule type" value="Genomic_DNA"/>
</dbReference>
<proteinExistence type="predicted"/>
<accession>M4BH23</accession>
<reference evidence="2" key="1">
    <citation type="journal article" date="2010" name="Science">
        <title>Signatures of adaptation to obligate biotrophy in the Hyaloperonospora arabidopsidis genome.</title>
        <authorList>
            <person name="Baxter L."/>
            <person name="Tripathy S."/>
            <person name="Ishaque N."/>
            <person name="Boot N."/>
            <person name="Cabral A."/>
            <person name="Kemen E."/>
            <person name="Thines M."/>
            <person name="Ah-Fong A."/>
            <person name="Anderson R."/>
            <person name="Badejoko W."/>
            <person name="Bittner-Eddy P."/>
            <person name="Boore J.L."/>
            <person name="Chibucos M.C."/>
            <person name="Coates M."/>
            <person name="Dehal P."/>
            <person name="Delehaunty K."/>
            <person name="Dong S."/>
            <person name="Downton P."/>
            <person name="Dumas B."/>
            <person name="Fabro G."/>
            <person name="Fronick C."/>
            <person name="Fuerstenberg S.I."/>
            <person name="Fulton L."/>
            <person name="Gaulin E."/>
            <person name="Govers F."/>
            <person name="Hughes L."/>
            <person name="Humphray S."/>
            <person name="Jiang R.H."/>
            <person name="Judelson H."/>
            <person name="Kamoun S."/>
            <person name="Kyung K."/>
            <person name="Meijer H."/>
            <person name="Minx P."/>
            <person name="Morris P."/>
            <person name="Nelson J."/>
            <person name="Phuntumart V."/>
            <person name="Qutob D."/>
            <person name="Rehmany A."/>
            <person name="Rougon-Cardoso A."/>
            <person name="Ryden P."/>
            <person name="Torto-Alalibo T."/>
            <person name="Studholme D."/>
            <person name="Wang Y."/>
            <person name="Win J."/>
            <person name="Wood J."/>
            <person name="Clifton S.W."/>
            <person name="Rogers J."/>
            <person name="Van den Ackerveken G."/>
            <person name="Jones J.D."/>
            <person name="McDowell J.M."/>
            <person name="Beynon J."/>
            <person name="Tyler B.M."/>
        </authorList>
    </citation>
    <scope>NUCLEOTIDE SEQUENCE [LARGE SCALE GENOMIC DNA]</scope>
    <source>
        <strain evidence="2">Emoy2</strain>
    </source>
</reference>
<dbReference type="HOGENOM" id="CLU_2547424_0_0_1"/>
<dbReference type="InParanoid" id="M4BH23"/>
<dbReference type="VEuPathDB" id="FungiDB:HpaG805698"/>
<sequence>MSWSARDEYTSCCSCGWSRTVMRWGLVLGGRRAGAPSRRESSSSPCICFTRRRRIRPFFSLNGLLHSIFGDGQSCAVCSVAPT</sequence>
<reference evidence="1" key="2">
    <citation type="submission" date="2015-06" db="UniProtKB">
        <authorList>
            <consortium name="EnsemblProtists"/>
        </authorList>
    </citation>
    <scope>IDENTIFICATION</scope>
    <source>
        <strain evidence="1">Emoy2</strain>
    </source>
</reference>
<keyword evidence="2" id="KW-1185">Reference proteome</keyword>
<name>M4BH23_HYAAE</name>
<protein>
    <submittedName>
        <fullName evidence="1">Uncharacterized protein</fullName>
    </submittedName>
</protein>
<dbReference type="EnsemblProtists" id="HpaT805698">
    <property type="protein sequence ID" value="HpaP805698"/>
    <property type="gene ID" value="HpaG805698"/>
</dbReference>
<evidence type="ECO:0000313" key="2">
    <source>
        <dbReference type="Proteomes" id="UP000011713"/>
    </source>
</evidence>
<evidence type="ECO:0000313" key="1">
    <source>
        <dbReference type="EnsemblProtists" id="HpaP805698"/>
    </source>
</evidence>